<accession>A0A5N6RCL5</accession>
<sequence>MGTPPLASPIASAPSGLPRIATFGSTWLWDSSITARRCPGTVCSPMASSTGSLPSTAAPNRRGRC</sequence>
<protein>
    <submittedName>
        <fullName evidence="2">Uncharacterized protein</fullName>
    </submittedName>
</protein>
<proteinExistence type="predicted"/>
<evidence type="ECO:0000256" key="1">
    <source>
        <dbReference type="SAM" id="MobiDB-lite"/>
    </source>
</evidence>
<keyword evidence="3" id="KW-1185">Reference proteome</keyword>
<evidence type="ECO:0000313" key="2">
    <source>
        <dbReference type="EMBL" id="KAE8076394.1"/>
    </source>
</evidence>
<feature type="region of interest" description="Disordered" evidence="1">
    <location>
        <begin position="45"/>
        <end position="65"/>
    </location>
</feature>
<organism evidence="2 3">
    <name type="scientific">Carpinus fangiana</name>
    <dbReference type="NCBI Taxonomy" id="176857"/>
    <lineage>
        <taxon>Eukaryota</taxon>
        <taxon>Viridiplantae</taxon>
        <taxon>Streptophyta</taxon>
        <taxon>Embryophyta</taxon>
        <taxon>Tracheophyta</taxon>
        <taxon>Spermatophyta</taxon>
        <taxon>Magnoliopsida</taxon>
        <taxon>eudicotyledons</taxon>
        <taxon>Gunneridae</taxon>
        <taxon>Pentapetalae</taxon>
        <taxon>rosids</taxon>
        <taxon>fabids</taxon>
        <taxon>Fagales</taxon>
        <taxon>Betulaceae</taxon>
        <taxon>Carpinus</taxon>
    </lineage>
</organism>
<name>A0A5N6RCL5_9ROSI</name>
<reference evidence="2 3" key="1">
    <citation type="submission" date="2019-06" db="EMBL/GenBank/DDBJ databases">
        <title>A chromosomal-level reference genome of Carpinus fangiana (Coryloideae, Betulaceae).</title>
        <authorList>
            <person name="Yang X."/>
            <person name="Wang Z."/>
            <person name="Zhang L."/>
            <person name="Hao G."/>
            <person name="Liu J."/>
            <person name="Yang Y."/>
        </authorList>
    </citation>
    <scope>NUCLEOTIDE SEQUENCE [LARGE SCALE GENOMIC DNA]</scope>
    <source>
        <strain evidence="2">Cfa_2016G</strain>
        <tissue evidence="2">Leaf</tissue>
    </source>
</reference>
<gene>
    <name evidence="2" type="ORF">FH972_015049</name>
</gene>
<evidence type="ECO:0000313" key="3">
    <source>
        <dbReference type="Proteomes" id="UP000327013"/>
    </source>
</evidence>
<dbReference type="Proteomes" id="UP000327013">
    <property type="component" value="Chromosome 6"/>
</dbReference>
<dbReference type="EMBL" id="CM017326">
    <property type="protein sequence ID" value="KAE8076394.1"/>
    <property type="molecule type" value="Genomic_DNA"/>
</dbReference>
<feature type="compositionally biased region" description="Polar residues" evidence="1">
    <location>
        <begin position="46"/>
        <end position="58"/>
    </location>
</feature>
<dbReference type="AlphaFoldDB" id="A0A5N6RCL5"/>